<dbReference type="Pfam" id="PF05188">
    <property type="entry name" value="MutS_II"/>
    <property type="match status" value="1"/>
</dbReference>
<evidence type="ECO:0000256" key="2">
    <source>
        <dbReference type="ARBA" id="ARBA00022151"/>
    </source>
</evidence>
<evidence type="ECO:0000313" key="14">
    <source>
        <dbReference type="EMBL" id="KAJ2778246.1"/>
    </source>
</evidence>
<evidence type="ECO:0000259" key="13">
    <source>
        <dbReference type="Pfam" id="PF05192"/>
    </source>
</evidence>
<evidence type="ECO:0000256" key="4">
    <source>
        <dbReference type="ARBA" id="ARBA00022763"/>
    </source>
</evidence>
<dbReference type="SUPFAM" id="SSF48334">
    <property type="entry name" value="DNA repair protein MutS, domain III"/>
    <property type="match status" value="1"/>
</dbReference>
<dbReference type="FunFam" id="3.40.1170.10:FF:000004">
    <property type="entry name" value="DNA mismatch repair protein"/>
    <property type="match status" value="1"/>
</dbReference>
<keyword evidence="5" id="KW-0067">ATP-binding</keyword>
<protein>
    <recommendedName>
        <fullName evidence="2 9">DNA mismatch repair protein MSH3</fullName>
    </recommendedName>
    <alternativeName>
        <fullName evidence="2 9">DNA mismatch repair protein MSH3</fullName>
    </alternativeName>
</protein>
<dbReference type="GO" id="GO:0030983">
    <property type="term" value="F:mismatched DNA binding"/>
    <property type="evidence" value="ECO:0007669"/>
    <property type="project" value="InterPro"/>
</dbReference>
<accession>A0A9W8H8M4</accession>
<dbReference type="InterPro" id="IPR007860">
    <property type="entry name" value="DNA_mmatch_repair_MutS_con_dom"/>
</dbReference>
<keyword evidence="3" id="KW-0547">Nucleotide-binding</keyword>
<comment type="similarity">
    <text evidence="1">Belongs to the DNA mismatch repair MutS family. MSH3 subfamily.</text>
</comment>
<dbReference type="InterPro" id="IPR036678">
    <property type="entry name" value="MutS_con_dom_sf"/>
</dbReference>
<dbReference type="Proteomes" id="UP001140172">
    <property type="component" value="Unassembled WGS sequence"/>
</dbReference>
<reference evidence="14" key="1">
    <citation type="submission" date="2022-07" db="EMBL/GenBank/DDBJ databases">
        <title>Phylogenomic reconstructions and comparative analyses of Kickxellomycotina fungi.</title>
        <authorList>
            <person name="Reynolds N.K."/>
            <person name="Stajich J.E."/>
            <person name="Barry K."/>
            <person name="Grigoriev I.V."/>
            <person name="Crous P."/>
            <person name="Smith M.E."/>
        </authorList>
    </citation>
    <scope>NUCLEOTIDE SEQUENCE</scope>
    <source>
        <strain evidence="14">BCRC 34489</strain>
    </source>
</reference>
<evidence type="ECO:0000256" key="6">
    <source>
        <dbReference type="ARBA" id="ARBA00023125"/>
    </source>
</evidence>
<dbReference type="InterPro" id="IPR007696">
    <property type="entry name" value="DNA_mismatch_repair_MutS_core"/>
</dbReference>
<proteinExistence type="inferred from homology"/>
<dbReference type="InterPro" id="IPR036187">
    <property type="entry name" value="DNA_mismatch_repair_MutS_sf"/>
</dbReference>
<feature type="domain" description="DNA mismatch repair protein MutS connector" evidence="12">
    <location>
        <begin position="235"/>
        <end position="280"/>
    </location>
</feature>
<dbReference type="AlphaFoldDB" id="A0A9W8H8M4"/>
<keyword evidence="6" id="KW-0238">DNA-binding</keyword>
<evidence type="ECO:0000256" key="1">
    <source>
        <dbReference type="ARBA" id="ARBA00007094"/>
    </source>
</evidence>
<evidence type="ECO:0000256" key="5">
    <source>
        <dbReference type="ARBA" id="ARBA00022840"/>
    </source>
</evidence>
<dbReference type="GO" id="GO:0006298">
    <property type="term" value="P:mismatch repair"/>
    <property type="evidence" value="ECO:0007669"/>
    <property type="project" value="InterPro"/>
</dbReference>
<dbReference type="Pfam" id="PF05192">
    <property type="entry name" value="MutS_III"/>
    <property type="match status" value="1"/>
</dbReference>
<dbReference type="Gene3D" id="1.10.1420.10">
    <property type="match status" value="1"/>
</dbReference>
<name>A0A9W8H8M4_9FUNG</name>
<dbReference type="Gene3D" id="3.40.1170.10">
    <property type="entry name" value="DNA repair protein MutS, domain I"/>
    <property type="match status" value="1"/>
</dbReference>
<feature type="domain" description="DNA mismatch repair protein MutS-like N-terminal" evidence="11">
    <location>
        <begin position="107"/>
        <end position="220"/>
    </location>
</feature>
<dbReference type="GO" id="GO:0006312">
    <property type="term" value="P:mitotic recombination"/>
    <property type="evidence" value="ECO:0007669"/>
    <property type="project" value="TreeGrafter"/>
</dbReference>
<dbReference type="OrthoDB" id="10252754at2759"/>
<dbReference type="PANTHER" id="PTHR11361">
    <property type="entry name" value="DNA MISMATCH REPAIR PROTEIN MUTS FAMILY MEMBER"/>
    <property type="match status" value="1"/>
</dbReference>
<dbReference type="SUPFAM" id="SSF55271">
    <property type="entry name" value="DNA repair protein MutS, domain I"/>
    <property type="match status" value="1"/>
</dbReference>
<feature type="domain" description="DNA mismatch repair protein MutS core" evidence="13">
    <location>
        <begin position="388"/>
        <end position="475"/>
    </location>
</feature>
<dbReference type="SUPFAM" id="SSF53150">
    <property type="entry name" value="DNA repair protein MutS, domain II"/>
    <property type="match status" value="1"/>
</dbReference>
<evidence type="ECO:0000256" key="10">
    <source>
        <dbReference type="SAM" id="MobiDB-lite"/>
    </source>
</evidence>
<dbReference type="PANTHER" id="PTHR11361:SF122">
    <property type="entry name" value="DNA MISMATCH REPAIR PROTEIN MSH3"/>
    <property type="match status" value="1"/>
</dbReference>
<evidence type="ECO:0000313" key="15">
    <source>
        <dbReference type="Proteomes" id="UP001140172"/>
    </source>
</evidence>
<dbReference type="GO" id="GO:0005634">
    <property type="term" value="C:nucleus"/>
    <property type="evidence" value="ECO:0007669"/>
    <property type="project" value="TreeGrafter"/>
</dbReference>
<evidence type="ECO:0000256" key="3">
    <source>
        <dbReference type="ARBA" id="ARBA00022741"/>
    </source>
</evidence>
<dbReference type="InterPro" id="IPR016151">
    <property type="entry name" value="DNA_mismatch_repair_MutS_N"/>
</dbReference>
<evidence type="ECO:0000256" key="9">
    <source>
        <dbReference type="ARBA" id="ARBA00073774"/>
    </source>
</evidence>
<evidence type="ECO:0000259" key="12">
    <source>
        <dbReference type="Pfam" id="PF05188"/>
    </source>
</evidence>
<dbReference type="InterPro" id="IPR045076">
    <property type="entry name" value="MutS"/>
</dbReference>
<evidence type="ECO:0000256" key="7">
    <source>
        <dbReference type="ARBA" id="ARBA00023204"/>
    </source>
</evidence>
<comment type="subunit">
    <text evidence="8">Heterodimer consisting of MSH2-MSH3 (MutS beta). Forms a ternary complex with MutL alpha (MLH1-PMS1).</text>
</comment>
<keyword evidence="4" id="KW-0227">DNA damage</keyword>
<keyword evidence="15" id="KW-1185">Reference proteome</keyword>
<evidence type="ECO:0000259" key="11">
    <source>
        <dbReference type="Pfam" id="PF01624"/>
    </source>
</evidence>
<feature type="region of interest" description="Disordered" evidence="10">
    <location>
        <begin position="1"/>
        <end position="78"/>
    </location>
</feature>
<evidence type="ECO:0000256" key="8">
    <source>
        <dbReference type="ARBA" id="ARBA00025902"/>
    </source>
</evidence>
<feature type="compositionally biased region" description="Basic and acidic residues" evidence="10">
    <location>
        <begin position="17"/>
        <end position="27"/>
    </location>
</feature>
<feature type="non-terminal residue" evidence="14">
    <location>
        <position position="475"/>
    </location>
</feature>
<dbReference type="Gene3D" id="3.30.420.110">
    <property type="entry name" value="MutS, connector domain"/>
    <property type="match status" value="1"/>
</dbReference>
<feature type="compositionally biased region" description="Acidic residues" evidence="10">
    <location>
        <begin position="60"/>
        <end position="70"/>
    </location>
</feature>
<dbReference type="GO" id="GO:0005524">
    <property type="term" value="F:ATP binding"/>
    <property type="evidence" value="ECO:0007669"/>
    <property type="project" value="UniProtKB-KW"/>
</dbReference>
<dbReference type="Pfam" id="PF01624">
    <property type="entry name" value="MutS_I"/>
    <property type="match status" value="1"/>
</dbReference>
<dbReference type="EMBL" id="JANBUM010000361">
    <property type="protein sequence ID" value="KAJ2778246.1"/>
    <property type="molecule type" value="Genomic_DNA"/>
</dbReference>
<comment type="caution">
    <text evidence="14">The sequence shown here is derived from an EMBL/GenBank/DDBJ whole genome shotgun (WGS) entry which is preliminary data.</text>
</comment>
<sequence length="475" mass="51265">MGAPSKRVQASLSSFFKKKESAEKQADEEAPVTPPRPAKRPRVTRAAAKTSTPPDSDGEKQDEEEEDDEAASAVTSAATHLSQLSMRGSLSSTHVQLVRRQPGAKYTALEEQVLQLKQQHPSAVLMVEVGYKYRFFGEDARIASSVLSIMCTQGGSFYSASVPTPRLRVHLRRLVVAGYRVAVVRQQETAALKAAGINRSAPFTRSVGEIATPATLVEEEDEGEAPWLLSAFEMGGTLGMAAVQPATGAVLVDAFADANDALATRLAHLRPRELLLPRALGGETLRVLATYAGRALQDEPPEPLLEHAGRRVRVTFMGAAEPAVDQAARLDMADMVPHIADLAPATERALSHMLAYLAPLGMARVVLAGGQPFARFHTRTHMLLSAAALTALDVFDSSGDSLFGTVDCTRTAFGRRMLRRWLAHPLVDAKRLEERHDAVAHLRAAMLGEVEDDALAAAHVRMRGLADVERGLSRV</sequence>
<organism evidence="14 15">
    <name type="scientific">Coemansia interrupta</name>
    <dbReference type="NCBI Taxonomy" id="1126814"/>
    <lineage>
        <taxon>Eukaryota</taxon>
        <taxon>Fungi</taxon>
        <taxon>Fungi incertae sedis</taxon>
        <taxon>Zoopagomycota</taxon>
        <taxon>Kickxellomycotina</taxon>
        <taxon>Kickxellomycetes</taxon>
        <taxon>Kickxellales</taxon>
        <taxon>Kickxellaceae</taxon>
        <taxon>Coemansia</taxon>
    </lineage>
</organism>
<gene>
    <name evidence="14" type="primary">MSH3</name>
    <name evidence="14" type="ORF">GGI15_004232</name>
</gene>
<keyword evidence="7" id="KW-0234">DNA repair</keyword>
<dbReference type="GO" id="GO:0140664">
    <property type="term" value="F:ATP-dependent DNA damage sensor activity"/>
    <property type="evidence" value="ECO:0007669"/>
    <property type="project" value="InterPro"/>
</dbReference>
<dbReference type="InterPro" id="IPR007695">
    <property type="entry name" value="DNA_mismatch_repair_MutS-lik_N"/>
</dbReference>